<dbReference type="Pfam" id="PF07690">
    <property type="entry name" value="MFS_1"/>
    <property type="match status" value="1"/>
</dbReference>
<dbReference type="InterPro" id="IPR036259">
    <property type="entry name" value="MFS_trans_sf"/>
</dbReference>
<evidence type="ECO:0000256" key="4">
    <source>
        <dbReference type="ARBA" id="ARBA00022692"/>
    </source>
</evidence>
<feature type="transmembrane region" description="Helical" evidence="7">
    <location>
        <begin position="129"/>
        <end position="147"/>
    </location>
</feature>
<evidence type="ECO:0000256" key="7">
    <source>
        <dbReference type="SAM" id="Phobius"/>
    </source>
</evidence>
<feature type="transmembrane region" description="Helical" evidence="7">
    <location>
        <begin position="65"/>
        <end position="85"/>
    </location>
</feature>
<dbReference type="PANTHER" id="PTHR42718">
    <property type="entry name" value="MAJOR FACILITATOR SUPERFAMILY MULTIDRUG TRANSPORTER MFSC"/>
    <property type="match status" value="1"/>
</dbReference>
<feature type="domain" description="Major facilitator superfamily (MFS) profile" evidence="8">
    <location>
        <begin position="31"/>
        <end position="523"/>
    </location>
</feature>
<keyword evidence="2" id="KW-0813">Transport</keyword>
<dbReference type="SUPFAM" id="SSF103473">
    <property type="entry name" value="MFS general substrate transporter"/>
    <property type="match status" value="1"/>
</dbReference>
<gene>
    <name evidence="9" type="ORF">AYR66_00465</name>
</gene>
<comment type="caution">
    <text evidence="9">The sequence shown here is derived from an EMBL/GenBank/DDBJ whole genome shotgun (WGS) entry which is preliminary data.</text>
</comment>
<protein>
    <submittedName>
        <fullName evidence="9">MFS transporter</fullName>
    </submittedName>
</protein>
<proteinExistence type="predicted"/>
<feature type="transmembrane region" description="Helical" evidence="7">
    <location>
        <begin position="30"/>
        <end position="53"/>
    </location>
</feature>
<evidence type="ECO:0000256" key="5">
    <source>
        <dbReference type="ARBA" id="ARBA00022989"/>
    </source>
</evidence>
<dbReference type="EMBL" id="LSTO01000005">
    <property type="protein sequence ID" value="OWW18462.1"/>
    <property type="molecule type" value="Genomic_DNA"/>
</dbReference>
<keyword evidence="3" id="KW-1003">Cell membrane</keyword>
<feature type="transmembrane region" description="Helical" evidence="7">
    <location>
        <begin position="249"/>
        <end position="266"/>
    </location>
</feature>
<evidence type="ECO:0000256" key="6">
    <source>
        <dbReference type="ARBA" id="ARBA00023136"/>
    </source>
</evidence>
<dbReference type="PROSITE" id="PS50850">
    <property type="entry name" value="MFS"/>
    <property type="match status" value="1"/>
</dbReference>
<dbReference type="InterPro" id="IPR004638">
    <property type="entry name" value="EmrB-like"/>
</dbReference>
<feature type="transmembrane region" description="Helical" evidence="7">
    <location>
        <begin position="97"/>
        <end position="123"/>
    </location>
</feature>
<dbReference type="PRINTS" id="PR01036">
    <property type="entry name" value="TCRTETB"/>
</dbReference>
<dbReference type="OrthoDB" id="9807274at2"/>
<feature type="transmembrane region" description="Helical" evidence="7">
    <location>
        <begin position="217"/>
        <end position="237"/>
    </location>
</feature>
<dbReference type="GO" id="GO:0022857">
    <property type="term" value="F:transmembrane transporter activity"/>
    <property type="evidence" value="ECO:0007669"/>
    <property type="project" value="InterPro"/>
</dbReference>
<feature type="transmembrane region" description="Helical" evidence="7">
    <location>
        <begin position="287"/>
        <end position="306"/>
    </location>
</feature>
<sequence length="530" mass="55227">MSVATSSACDEALIASAAAETPCSVSARPWVLATTILASSMVFIDGTVVNVALPALQREFGATAAQVQWIVESYALFLASLLLVGGSAGDRFGRRRIFTLGVTLFGSASVWCASVDSIGQLLAARAMQGIGGALLVPGSLALISASFPEDVRGKAIGTWSGWTAITAALGPVIGGILIEHWSWRYAFLLNIPFAAIVLVLSFRFIPAGERNRTAARTDWAGAGLASGGLGALVFGLIETSSSGWNDRHVIGTLLLAVIMLTGFIVVESRHPSPMLPLHLFRSPDFSGANLLTLLLYAALGGSLYFLPLNLIQVQGYSAVAAGSALLPFILTMFALSRWAGGLVDRYGAKRPLVVGPAVASIGFSLLAVPGVGGSYWLTFFPAVLVLGFGMTVCVAPLTTTVMNAFDTDLAGVASGINNAVSRIAAVLSIAVFGVVMSIAFRHAFAKAVAEMQVTPSVVQQAMAQENRLAAIELPETTAAAEKEAIRAAVANSFVHGFRWVMLLSACLALASSISAWLLIGRNTAQANGPR</sequence>
<keyword evidence="6 7" id="KW-0472">Membrane</keyword>
<evidence type="ECO:0000259" key="8">
    <source>
        <dbReference type="PROSITE" id="PS50850"/>
    </source>
</evidence>
<dbReference type="GO" id="GO:0005886">
    <property type="term" value="C:plasma membrane"/>
    <property type="evidence" value="ECO:0007669"/>
    <property type="project" value="UniProtKB-SubCell"/>
</dbReference>
<keyword evidence="4 7" id="KW-0812">Transmembrane</keyword>
<dbReference type="AlphaFoldDB" id="A0A254TB07"/>
<feature type="transmembrane region" description="Helical" evidence="7">
    <location>
        <begin position="318"/>
        <end position="340"/>
    </location>
</feature>
<feature type="transmembrane region" description="Helical" evidence="7">
    <location>
        <begin position="375"/>
        <end position="398"/>
    </location>
</feature>
<evidence type="ECO:0000256" key="3">
    <source>
        <dbReference type="ARBA" id="ARBA00022475"/>
    </source>
</evidence>
<dbReference type="PANTHER" id="PTHR42718:SF42">
    <property type="entry name" value="EXPORT PROTEIN"/>
    <property type="match status" value="1"/>
</dbReference>
<evidence type="ECO:0000313" key="9">
    <source>
        <dbReference type="EMBL" id="OWW18462.1"/>
    </source>
</evidence>
<keyword evidence="10" id="KW-1185">Reference proteome</keyword>
<organism evidence="9 10">
    <name type="scientific">Noviherbaspirillum denitrificans</name>
    <dbReference type="NCBI Taxonomy" id="1968433"/>
    <lineage>
        <taxon>Bacteria</taxon>
        <taxon>Pseudomonadati</taxon>
        <taxon>Pseudomonadota</taxon>
        <taxon>Betaproteobacteria</taxon>
        <taxon>Burkholderiales</taxon>
        <taxon>Oxalobacteraceae</taxon>
        <taxon>Noviherbaspirillum</taxon>
    </lineage>
</organism>
<feature type="transmembrane region" description="Helical" evidence="7">
    <location>
        <begin position="419"/>
        <end position="440"/>
    </location>
</feature>
<evidence type="ECO:0000313" key="10">
    <source>
        <dbReference type="Proteomes" id="UP000197535"/>
    </source>
</evidence>
<dbReference type="CDD" id="cd17321">
    <property type="entry name" value="MFS_MMR_MDR_like"/>
    <property type="match status" value="1"/>
</dbReference>
<evidence type="ECO:0000256" key="1">
    <source>
        <dbReference type="ARBA" id="ARBA00004651"/>
    </source>
</evidence>
<comment type="subcellular location">
    <subcellularLocation>
        <location evidence="1">Cell membrane</location>
        <topology evidence="1">Multi-pass membrane protein</topology>
    </subcellularLocation>
</comment>
<dbReference type="Gene3D" id="1.20.1720.10">
    <property type="entry name" value="Multidrug resistance protein D"/>
    <property type="match status" value="1"/>
</dbReference>
<feature type="transmembrane region" description="Helical" evidence="7">
    <location>
        <begin position="499"/>
        <end position="520"/>
    </location>
</feature>
<keyword evidence="5 7" id="KW-1133">Transmembrane helix</keyword>
<name>A0A254TB07_9BURK</name>
<dbReference type="NCBIfam" id="TIGR00711">
    <property type="entry name" value="efflux_EmrB"/>
    <property type="match status" value="1"/>
</dbReference>
<feature type="transmembrane region" description="Helical" evidence="7">
    <location>
        <begin position="184"/>
        <end position="205"/>
    </location>
</feature>
<evidence type="ECO:0000256" key="2">
    <source>
        <dbReference type="ARBA" id="ARBA00022448"/>
    </source>
</evidence>
<dbReference type="Gene3D" id="1.20.1250.20">
    <property type="entry name" value="MFS general substrate transporter like domains"/>
    <property type="match status" value="1"/>
</dbReference>
<feature type="transmembrane region" description="Helical" evidence="7">
    <location>
        <begin position="352"/>
        <end position="369"/>
    </location>
</feature>
<reference evidence="9 10" key="1">
    <citation type="submission" date="2016-02" db="EMBL/GenBank/DDBJ databases">
        <authorList>
            <person name="Wen L."/>
            <person name="He K."/>
            <person name="Yang H."/>
        </authorList>
    </citation>
    <scope>NUCLEOTIDE SEQUENCE [LARGE SCALE GENOMIC DNA]</scope>
    <source>
        <strain evidence="9 10">TSA40</strain>
    </source>
</reference>
<dbReference type="Proteomes" id="UP000197535">
    <property type="component" value="Unassembled WGS sequence"/>
</dbReference>
<dbReference type="InterPro" id="IPR011701">
    <property type="entry name" value="MFS"/>
</dbReference>
<dbReference type="InterPro" id="IPR020846">
    <property type="entry name" value="MFS_dom"/>
</dbReference>
<feature type="transmembrane region" description="Helical" evidence="7">
    <location>
        <begin position="159"/>
        <end position="178"/>
    </location>
</feature>
<accession>A0A254TB07</accession>